<proteinExistence type="predicted"/>
<dbReference type="GO" id="GO:0005737">
    <property type="term" value="C:cytoplasm"/>
    <property type="evidence" value="ECO:0007669"/>
    <property type="project" value="TreeGrafter"/>
</dbReference>
<dbReference type="InterPro" id="IPR036264">
    <property type="entry name" value="Bact_exopeptidase_dim_dom"/>
</dbReference>
<protein>
    <submittedName>
        <fullName evidence="4">Amidohydrolase</fullName>
    </submittedName>
</protein>
<reference evidence="4" key="1">
    <citation type="submission" date="2016-12" db="EMBL/GenBank/DDBJ databases">
        <title>Draft genome sequence of Roseomonas mucosa strain AU37, isolated from a peripheral intravenous catheter.</title>
        <authorList>
            <person name="Choudhury M.A."/>
            <person name="Sidjabat H.E."/>
            <person name="Wailan A.M."/>
            <person name="Zhang L."/>
            <person name="Marsh N.M."/>
            <person name="Rickard C.M."/>
            <person name="Davies M."/>
            <person name="Mcmillan D.J."/>
        </authorList>
    </citation>
    <scope>NUCLEOTIDE SEQUENCE [LARGE SCALE GENOMIC DNA]</scope>
    <source>
        <strain evidence="4">AU37</strain>
    </source>
</reference>
<dbReference type="InterPro" id="IPR002933">
    <property type="entry name" value="Peptidase_M20"/>
</dbReference>
<feature type="domain" description="Peptidase M20 dimerisation" evidence="3">
    <location>
        <begin position="242"/>
        <end position="315"/>
    </location>
</feature>
<name>A0A1S8D183_9PROT</name>
<keyword evidence="5" id="KW-1185">Reference proteome</keyword>
<sequence length="449" mass="47166">MEPEMGTDLDFAAATGANDGGVVRIRRDLHRFPELGFLEYRTAAKVAATLERLGWSVKAGPEVMVEGEMPGRPSPAETVAAREAALAAGAPPEWVARMPGGQTGVVAELRRGDGPVLAFRFDMDALPVRETEVLDHAPNREGFRSRRARVMHACGHDGHTAIGLALAARLASPTARWRGTIRLIFQPAEEGGRGARPMVAAGVVDGVDHFFAGHLGCLLPSGTVAPVATGFLYSNKLDAFLEGRAAHAAMGPQEGRNALLAGATAALNLHAISRHAEAPTLVNVGRMVAGSGRNVIADSCHLVLEVRGSSQAALDYMDCRAREVLAGAAAMQDVALRIEEMGGSIGATPSPEAAAIVADVARTVPGITRIEPEWPIGGGDDATLMLRRVQEQGGSATYFLLGADLKGIHHAVDFDFDEAALPQGVDLFAGIAERLLGQDRPHHQDGGEA</sequence>
<dbReference type="AlphaFoldDB" id="A0A1S8D183"/>
<dbReference type="PANTHER" id="PTHR30575:SF3">
    <property type="entry name" value="PEPTIDASE M20 DIMERISATION DOMAIN-CONTAINING PROTEIN"/>
    <property type="match status" value="1"/>
</dbReference>
<feature type="binding site" evidence="2">
    <location>
        <position position="154"/>
    </location>
    <ligand>
        <name>Mn(2+)</name>
        <dbReference type="ChEBI" id="CHEBI:29035"/>
        <label>2</label>
    </ligand>
</feature>
<feature type="binding site" evidence="2">
    <location>
        <position position="410"/>
    </location>
    <ligand>
        <name>Mn(2+)</name>
        <dbReference type="ChEBI" id="CHEBI:29035"/>
        <label>2</label>
    </ligand>
</feature>
<evidence type="ECO:0000313" key="4">
    <source>
        <dbReference type="EMBL" id="ONH81607.1"/>
    </source>
</evidence>
<accession>A0A1S8D183</accession>
<dbReference type="InterPro" id="IPR017439">
    <property type="entry name" value="Amidohydrolase"/>
</dbReference>
<dbReference type="PIRSF" id="PIRSF005962">
    <property type="entry name" value="Pept_M20D_amidohydro"/>
    <property type="match status" value="1"/>
</dbReference>
<feature type="binding site" evidence="2">
    <location>
        <position position="214"/>
    </location>
    <ligand>
        <name>Mn(2+)</name>
        <dbReference type="ChEBI" id="CHEBI:29035"/>
        <label>2</label>
    </ligand>
</feature>
<feature type="binding site" evidence="2">
    <location>
        <position position="190"/>
    </location>
    <ligand>
        <name>Mn(2+)</name>
        <dbReference type="ChEBI" id="CHEBI:29035"/>
        <label>2</label>
    </ligand>
</feature>
<dbReference type="SUPFAM" id="SSF53187">
    <property type="entry name" value="Zn-dependent exopeptidases"/>
    <property type="match status" value="1"/>
</dbReference>
<dbReference type="Gene3D" id="3.40.630.10">
    <property type="entry name" value="Zn peptidases"/>
    <property type="match status" value="1"/>
</dbReference>
<dbReference type="Pfam" id="PF07687">
    <property type="entry name" value="M20_dimer"/>
    <property type="match status" value="1"/>
</dbReference>
<dbReference type="SUPFAM" id="SSF55031">
    <property type="entry name" value="Bacterial exopeptidase dimerisation domain"/>
    <property type="match status" value="1"/>
</dbReference>
<organism evidence="4 5">
    <name type="scientific">Roseomonas mucosa</name>
    <dbReference type="NCBI Taxonomy" id="207340"/>
    <lineage>
        <taxon>Bacteria</taxon>
        <taxon>Pseudomonadati</taxon>
        <taxon>Pseudomonadota</taxon>
        <taxon>Alphaproteobacteria</taxon>
        <taxon>Acetobacterales</taxon>
        <taxon>Roseomonadaceae</taxon>
        <taxon>Roseomonas</taxon>
    </lineage>
</organism>
<dbReference type="EMBL" id="LLWF02000103">
    <property type="protein sequence ID" value="ONH81607.1"/>
    <property type="molecule type" value="Genomic_DNA"/>
</dbReference>
<dbReference type="InterPro" id="IPR011650">
    <property type="entry name" value="Peptidase_M20_dimer"/>
</dbReference>
<dbReference type="PANTHER" id="PTHR30575">
    <property type="entry name" value="PEPTIDASE M20"/>
    <property type="match status" value="1"/>
</dbReference>
<comment type="cofactor">
    <cofactor evidence="2">
        <name>Mn(2+)</name>
        <dbReference type="ChEBI" id="CHEBI:29035"/>
    </cofactor>
    <text evidence="2">The Mn(2+) ion enhances activity.</text>
</comment>
<dbReference type="NCBIfam" id="TIGR01891">
    <property type="entry name" value="amidohydrolases"/>
    <property type="match status" value="1"/>
</dbReference>
<dbReference type="GO" id="GO:0046872">
    <property type="term" value="F:metal ion binding"/>
    <property type="evidence" value="ECO:0007669"/>
    <property type="project" value="UniProtKB-KW"/>
</dbReference>
<keyword evidence="1" id="KW-0378">Hydrolase</keyword>
<evidence type="ECO:0000313" key="5">
    <source>
        <dbReference type="Proteomes" id="UP000054844"/>
    </source>
</evidence>
<evidence type="ECO:0000256" key="1">
    <source>
        <dbReference type="ARBA" id="ARBA00022801"/>
    </source>
</evidence>
<evidence type="ECO:0000256" key="2">
    <source>
        <dbReference type="PIRSR" id="PIRSR005962-1"/>
    </source>
</evidence>
<feature type="binding site" evidence="2">
    <location>
        <position position="156"/>
    </location>
    <ligand>
        <name>Mn(2+)</name>
        <dbReference type="ChEBI" id="CHEBI:29035"/>
        <label>2</label>
    </ligand>
</feature>
<comment type="caution">
    <text evidence="4">The sequence shown here is derived from an EMBL/GenBank/DDBJ whole genome shotgun (WGS) entry which is preliminary data.</text>
</comment>
<dbReference type="Proteomes" id="UP000054844">
    <property type="component" value="Unassembled WGS sequence"/>
</dbReference>
<keyword evidence="2" id="KW-0479">Metal-binding</keyword>
<dbReference type="GO" id="GO:0016805">
    <property type="term" value="F:dipeptidase activity"/>
    <property type="evidence" value="ECO:0007669"/>
    <property type="project" value="TreeGrafter"/>
</dbReference>
<evidence type="ECO:0000259" key="3">
    <source>
        <dbReference type="Pfam" id="PF07687"/>
    </source>
</evidence>
<dbReference type="GO" id="GO:0071713">
    <property type="term" value="F:para-aminobenzoyl-glutamate hydrolase activity"/>
    <property type="evidence" value="ECO:0007669"/>
    <property type="project" value="TreeGrafter"/>
</dbReference>
<dbReference type="RefSeq" id="WP_076970404.1">
    <property type="nucleotide sequence ID" value="NZ_LLWF02000103.1"/>
</dbReference>
<gene>
    <name evidence="4" type="ORF">APZ41_018910</name>
</gene>
<keyword evidence="2" id="KW-0464">Manganese</keyword>
<dbReference type="InterPro" id="IPR052030">
    <property type="entry name" value="Peptidase_M20/M20A_hydrolases"/>
</dbReference>
<dbReference type="Pfam" id="PF01546">
    <property type="entry name" value="Peptidase_M20"/>
    <property type="match status" value="1"/>
</dbReference>
<dbReference type="GO" id="GO:0046657">
    <property type="term" value="P:folic acid catabolic process"/>
    <property type="evidence" value="ECO:0007669"/>
    <property type="project" value="TreeGrafter"/>
</dbReference>